<dbReference type="PANTHER" id="PTHR12110">
    <property type="entry name" value="HYDROXYPYRUVATE ISOMERASE"/>
    <property type="match status" value="1"/>
</dbReference>
<dbReference type="RefSeq" id="WP_066826498.1">
    <property type="nucleotide sequence ID" value="NZ_LTBA01000031.1"/>
</dbReference>
<organism evidence="2 3">
    <name type="scientific">Clostridium tepidiprofundi DSM 19306</name>
    <dbReference type="NCBI Taxonomy" id="1121338"/>
    <lineage>
        <taxon>Bacteria</taxon>
        <taxon>Bacillati</taxon>
        <taxon>Bacillota</taxon>
        <taxon>Clostridia</taxon>
        <taxon>Eubacteriales</taxon>
        <taxon>Clostridiaceae</taxon>
        <taxon>Clostridium</taxon>
    </lineage>
</organism>
<evidence type="ECO:0000313" key="3">
    <source>
        <dbReference type="Proteomes" id="UP000075531"/>
    </source>
</evidence>
<dbReference type="SUPFAM" id="SSF51658">
    <property type="entry name" value="Xylose isomerase-like"/>
    <property type="match status" value="1"/>
</dbReference>
<dbReference type="GO" id="GO:0016853">
    <property type="term" value="F:isomerase activity"/>
    <property type="evidence" value="ECO:0007669"/>
    <property type="project" value="UniProtKB-KW"/>
</dbReference>
<name>A0A151B2S4_9CLOT</name>
<evidence type="ECO:0000259" key="1">
    <source>
        <dbReference type="Pfam" id="PF01261"/>
    </source>
</evidence>
<dbReference type="Gene3D" id="3.20.20.150">
    <property type="entry name" value="Divalent-metal-dependent TIM barrel enzymes"/>
    <property type="match status" value="1"/>
</dbReference>
<dbReference type="Proteomes" id="UP000075531">
    <property type="component" value="Unassembled WGS sequence"/>
</dbReference>
<sequence length="263" mass="30253">MKKIVSISDIYLISDRKDVLKIIREQGFDGVFIYASDVKGESSIQEIYANNLEIEMVHLSNGKEINEIWKNGCEGDEVVQKIIGEIKKMNELGLKKGVLHTTSSFFPPDVSKIAVDRMKRIVNVCESMEFKLAIENLKSQRHIDYLLQQIESDMFGFCFDSGHANAFTKNLELFPWELYGDRIMSLHLHDNNGEKDQHLIPGKGNIHWSWLIHKLFSLKADLNLTLEVEYKGKEYAYGKVSDSDFYAMAYQSLLTLEKFITIT</sequence>
<accession>A0A151B2S4</accession>
<feature type="domain" description="Xylose isomerase-like TIM barrel" evidence="1">
    <location>
        <begin position="22"/>
        <end position="231"/>
    </location>
</feature>
<dbReference type="PANTHER" id="PTHR12110:SF21">
    <property type="entry name" value="XYLOSE ISOMERASE-LIKE TIM BARREL DOMAIN-CONTAINING PROTEIN"/>
    <property type="match status" value="1"/>
</dbReference>
<keyword evidence="2" id="KW-0413">Isomerase</keyword>
<comment type="caution">
    <text evidence="2">The sequence shown here is derived from an EMBL/GenBank/DDBJ whole genome shotgun (WGS) entry which is preliminary data.</text>
</comment>
<dbReference type="InterPro" id="IPR013022">
    <property type="entry name" value="Xyl_isomerase-like_TIM-brl"/>
</dbReference>
<dbReference type="AlphaFoldDB" id="A0A151B2S4"/>
<gene>
    <name evidence="2" type="ORF">CLTEP_21040</name>
</gene>
<dbReference type="STRING" id="1121338.CLTEP_21040"/>
<dbReference type="InterPro" id="IPR050312">
    <property type="entry name" value="IolE/XylAMocC-like"/>
</dbReference>
<keyword evidence="3" id="KW-1185">Reference proteome</keyword>
<reference evidence="2 3" key="1">
    <citation type="submission" date="2016-02" db="EMBL/GenBank/DDBJ databases">
        <title>Genome sequence of Clostridium tepidiprofundi DSM 19306.</title>
        <authorList>
            <person name="Poehlein A."/>
            <person name="Daniel R."/>
        </authorList>
    </citation>
    <scope>NUCLEOTIDE SEQUENCE [LARGE SCALE GENOMIC DNA]</scope>
    <source>
        <strain evidence="2 3">DSM 19306</strain>
    </source>
</reference>
<proteinExistence type="predicted"/>
<evidence type="ECO:0000313" key="2">
    <source>
        <dbReference type="EMBL" id="KYH33967.1"/>
    </source>
</evidence>
<protein>
    <submittedName>
        <fullName evidence="2">Xylose isomerase-like TIM barrel</fullName>
    </submittedName>
</protein>
<dbReference type="PATRIC" id="fig|1121338.3.peg.2198"/>
<dbReference type="Pfam" id="PF01261">
    <property type="entry name" value="AP_endonuc_2"/>
    <property type="match status" value="1"/>
</dbReference>
<dbReference type="EMBL" id="LTBA01000031">
    <property type="protein sequence ID" value="KYH33967.1"/>
    <property type="molecule type" value="Genomic_DNA"/>
</dbReference>
<dbReference type="InterPro" id="IPR036237">
    <property type="entry name" value="Xyl_isomerase-like_sf"/>
</dbReference>